<dbReference type="InterPro" id="IPR006091">
    <property type="entry name" value="Acyl-CoA_Oxase/DH_mid-dom"/>
</dbReference>
<feature type="domain" description="Acyl-CoA dehydrogenase/oxidase C-terminal" evidence="6">
    <location>
        <begin position="139"/>
        <end position="267"/>
    </location>
</feature>
<dbReference type="InterPro" id="IPR037069">
    <property type="entry name" value="AcylCoA_DH/ox_N_sf"/>
</dbReference>
<keyword evidence="4" id="KW-0274">FAD</keyword>
<comment type="caution">
    <text evidence="8">The sequence shown here is derived from an EMBL/GenBank/DDBJ whole genome shotgun (WGS) entry which is preliminary data.</text>
</comment>
<dbReference type="InterPro" id="IPR009075">
    <property type="entry name" value="AcylCo_DH/oxidase_C"/>
</dbReference>
<evidence type="ECO:0000256" key="1">
    <source>
        <dbReference type="ARBA" id="ARBA00001974"/>
    </source>
</evidence>
<dbReference type="SUPFAM" id="SSF56645">
    <property type="entry name" value="Acyl-CoA dehydrogenase NM domain-like"/>
    <property type="match status" value="1"/>
</dbReference>
<dbReference type="Pfam" id="PF02770">
    <property type="entry name" value="Acyl-CoA_dh_M"/>
    <property type="match status" value="1"/>
</dbReference>
<dbReference type="SUPFAM" id="SSF47203">
    <property type="entry name" value="Acyl-CoA dehydrogenase C-terminal domain-like"/>
    <property type="match status" value="1"/>
</dbReference>
<accession>X1IKQ8</accession>
<dbReference type="Gene3D" id="1.20.140.10">
    <property type="entry name" value="Butyryl-CoA Dehydrogenase, subunit A, domain 3"/>
    <property type="match status" value="1"/>
</dbReference>
<dbReference type="Gene3D" id="1.10.540.10">
    <property type="entry name" value="Acyl-CoA dehydrogenase/oxidase, N-terminal domain"/>
    <property type="match status" value="1"/>
</dbReference>
<dbReference type="FunFam" id="1.20.140.10:FF:000011">
    <property type="entry name" value="Medium-chain specific acyl-CoA dehydrogenase, mitochondrial"/>
    <property type="match status" value="1"/>
</dbReference>
<sequence length="268" mass="29345">NNLGAEPIILGGNEEQKDRILGELVKKFTLISFATSEPGMGSDVAGINCRAQKDGEDYILNGTKYWITNAGYAKYISLFATTDPAKKHKGICAFILPTNLVGVKTGKPIPKLGHRASNTTSVVLKNVRIPKENVLARPGRGFILAMQTFAHTRPAIGAFATGLARSAMEYVIDYAKKRETFGRPIANYQAIQFKIAEMYINIEASRLLTYKSAWETDQGLDNTLSAACAKAFASDVAMQVSTEAIQIMGGYGYMKTYPLEKLFRDAKL</sequence>
<dbReference type="GO" id="GO:0050660">
    <property type="term" value="F:flavin adenine dinucleotide binding"/>
    <property type="evidence" value="ECO:0007669"/>
    <property type="project" value="InterPro"/>
</dbReference>
<comment type="similarity">
    <text evidence="2">Belongs to the acyl-CoA dehydrogenase family.</text>
</comment>
<dbReference type="PANTHER" id="PTHR43884">
    <property type="entry name" value="ACYL-COA DEHYDROGENASE"/>
    <property type="match status" value="1"/>
</dbReference>
<evidence type="ECO:0000259" key="7">
    <source>
        <dbReference type="Pfam" id="PF02770"/>
    </source>
</evidence>
<evidence type="ECO:0000256" key="2">
    <source>
        <dbReference type="ARBA" id="ARBA00009347"/>
    </source>
</evidence>
<gene>
    <name evidence="8" type="ORF">S03H2_44898</name>
</gene>
<dbReference type="InterPro" id="IPR046373">
    <property type="entry name" value="Acyl-CoA_Oxase/DH_mid-dom_sf"/>
</dbReference>
<dbReference type="InterPro" id="IPR036250">
    <property type="entry name" value="AcylCo_DH-like_C"/>
</dbReference>
<name>X1IKQ8_9ZZZZ</name>
<protein>
    <recommendedName>
        <fullName evidence="9">Acyl-CoA dehydrogenase/oxidase C-terminal domain-containing protein</fullName>
    </recommendedName>
</protein>
<dbReference type="AlphaFoldDB" id="X1IKQ8"/>
<comment type="cofactor">
    <cofactor evidence="1">
        <name>FAD</name>
        <dbReference type="ChEBI" id="CHEBI:57692"/>
    </cofactor>
</comment>
<feature type="non-terminal residue" evidence="8">
    <location>
        <position position="268"/>
    </location>
</feature>
<dbReference type="PANTHER" id="PTHR43884:SF12">
    <property type="entry name" value="ISOVALERYL-COA DEHYDROGENASE, MITOCHONDRIAL-RELATED"/>
    <property type="match status" value="1"/>
</dbReference>
<evidence type="ECO:0000256" key="3">
    <source>
        <dbReference type="ARBA" id="ARBA00022630"/>
    </source>
</evidence>
<evidence type="ECO:0000259" key="6">
    <source>
        <dbReference type="Pfam" id="PF00441"/>
    </source>
</evidence>
<evidence type="ECO:0008006" key="9">
    <source>
        <dbReference type="Google" id="ProtNLM"/>
    </source>
</evidence>
<dbReference type="Gene3D" id="2.40.110.10">
    <property type="entry name" value="Butyryl-CoA Dehydrogenase, subunit A, domain 2"/>
    <property type="match status" value="1"/>
</dbReference>
<keyword evidence="5" id="KW-0560">Oxidoreductase</keyword>
<evidence type="ECO:0000256" key="5">
    <source>
        <dbReference type="ARBA" id="ARBA00023002"/>
    </source>
</evidence>
<proteinExistence type="inferred from homology"/>
<evidence type="ECO:0000313" key="8">
    <source>
        <dbReference type="EMBL" id="GAH66704.1"/>
    </source>
</evidence>
<feature type="non-terminal residue" evidence="8">
    <location>
        <position position="1"/>
    </location>
</feature>
<dbReference type="Pfam" id="PF00441">
    <property type="entry name" value="Acyl-CoA_dh_1"/>
    <property type="match status" value="1"/>
</dbReference>
<organism evidence="8">
    <name type="scientific">marine sediment metagenome</name>
    <dbReference type="NCBI Taxonomy" id="412755"/>
    <lineage>
        <taxon>unclassified sequences</taxon>
        <taxon>metagenomes</taxon>
        <taxon>ecological metagenomes</taxon>
    </lineage>
</organism>
<dbReference type="GO" id="GO:0003995">
    <property type="term" value="F:acyl-CoA dehydrogenase activity"/>
    <property type="evidence" value="ECO:0007669"/>
    <property type="project" value="TreeGrafter"/>
</dbReference>
<feature type="domain" description="Acyl-CoA oxidase/dehydrogenase middle" evidence="7">
    <location>
        <begin position="32"/>
        <end position="127"/>
    </location>
</feature>
<reference evidence="8" key="1">
    <citation type="journal article" date="2014" name="Front. Microbiol.">
        <title>High frequency of phylogenetically diverse reductive dehalogenase-homologous genes in deep subseafloor sedimentary metagenomes.</title>
        <authorList>
            <person name="Kawai M."/>
            <person name="Futagami T."/>
            <person name="Toyoda A."/>
            <person name="Takaki Y."/>
            <person name="Nishi S."/>
            <person name="Hori S."/>
            <person name="Arai W."/>
            <person name="Tsubouchi T."/>
            <person name="Morono Y."/>
            <person name="Uchiyama I."/>
            <person name="Ito T."/>
            <person name="Fujiyama A."/>
            <person name="Inagaki F."/>
            <person name="Takami H."/>
        </authorList>
    </citation>
    <scope>NUCLEOTIDE SEQUENCE</scope>
    <source>
        <strain evidence="8">Expedition CK06-06</strain>
    </source>
</reference>
<evidence type="ECO:0000256" key="4">
    <source>
        <dbReference type="ARBA" id="ARBA00022827"/>
    </source>
</evidence>
<dbReference type="FunFam" id="2.40.110.10:FF:000001">
    <property type="entry name" value="Acyl-CoA dehydrogenase, mitochondrial"/>
    <property type="match status" value="1"/>
</dbReference>
<dbReference type="EMBL" id="BARU01028098">
    <property type="protein sequence ID" value="GAH66704.1"/>
    <property type="molecule type" value="Genomic_DNA"/>
</dbReference>
<keyword evidence="3" id="KW-0285">Flavoprotein</keyword>
<dbReference type="InterPro" id="IPR009100">
    <property type="entry name" value="AcylCoA_DH/oxidase_NM_dom_sf"/>
</dbReference>